<dbReference type="InterPro" id="IPR027417">
    <property type="entry name" value="P-loop_NTPase"/>
</dbReference>
<sequence>FFRDHHLTPIRGVSAPQHSTPYPLNLTKSRFFIPAQPDIFSLYGIKNIGKSLSQWQNEFHIIYNLLGDEKRRRFPTNFVQFLGYNIYNAKKYTKSIMHKKYNLATAHENYANKIPEYIKSYVNKEVRKRLSDSEIAEPIGGDSIMYTHNTFPAFSQKYHTPMWKVPAIGFIEEEDRNSVNGSKTGLLDTKKSYELFANELILRINKVTNNGQ</sequence>
<dbReference type="Gene3D" id="3.40.50.300">
    <property type="entry name" value="P-loop containing nucleotide triphosphate hydrolases"/>
    <property type="match status" value="1"/>
</dbReference>
<gene>
    <name evidence="1" type="ORF">OW717_10345</name>
</gene>
<organism evidence="1 2">
    <name type="scientific">Acidithiobacillus ferriphilus</name>
    <dbReference type="NCBI Taxonomy" id="1689834"/>
    <lineage>
        <taxon>Bacteria</taxon>
        <taxon>Pseudomonadati</taxon>
        <taxon>Pseudomonadota</taxon>
        <taxon>Acidithiobacillia</taxon>
        <taxon>Acidithiobacillales</taxon>
        <taxon>Acidithiobacillaceae</taxon>
        <taxon>Acidithiobacillus</taxon>
    </lineage>
</organism>
<dbReference type="Proteomes" id="UP001308776">
    <property type="component" value="Unassembled WGS sequence"/>
</dbReference>
<evidence type="ECO:0000313" key="1">
    <source>
        <dbReference type="EMBL" id="MEB8514434.1"/>
    </source>
</evidence>
<comment type="caution">
    <text evidence="1">The sequence shown here is derived from an EMBL/GenBank/DDBJ whole genome shotgun (WGS) entry which is preliminary data.</text>
</comment>
<proteinExistence type="predicted"/>
<reference evidence="1 2" key="1">
    <citation type="submission" date="2022-11" db="EMBL/GenBank/DDBJ databases">
        <title>Comparative genomics analysis of Acidithiobacillus ferriphilus.</title>
        <authorList>
            <person name="Ma L."/>
        </authorList>
    </citation>
    <scope>NUCLEOTIDE SEQUENCE [LARGE SCALE GENOMIC DNA]</scope>
    <source>
        <strain evidence="1 2">DY15</strain>
    </source>
</reference>
<dbReference type="EMBL" id="JAQGFR010000199">
    <property type="protein sequence ID" value="MEB8514434.1"/>
    <property type="molecule type" value="Genomic_DNA"/>
</dbReference>
<feature type="non-terminal residue" evidence="1">
    <location>
        <position position="1"/>
    </location>
</feature>
<evidence type="ECO:0000313" key="2">
    <source>
        <dbReference type="Proteomes" id="UP001308776"/>
    </source>
</evidence>
<accession>A0ABU6FT68</accession>
<protein>
    <submittedName>
        <fullName evidence="1">Uncharacterized protein</fullName>
    </submittedName>
</protein>
<name>A0ABU6FT68_9PROT</name>
<keyword evidence="2" id="KW-1185">Reference proteome</keyword>
<dbReference type="RefSeq" id="WP_325773506.1">
    <property type="nucleotide sequence ID" value="NZ_JAQGFR010000199.1"/>
</dbReference>